<evidence type="ECO:0000313" key="1">
    <source>
        <dbReference type="EMBL" id="MBF6302946.1"/>
    </source>
</evidence>
<name>A0ABS0D2C4_9NOCA</name>
<comment type="caution">
    <text evidence="1">The sequence shown here is derived from an EMBL/GenBank/DDBJ whole genome shotgun (WGS) entry which is preliminary data.</text>
</comment>
<gene>
    <name evidence="1" type="ORF">IU459_36345</name>
</gene>
<keyword evidence="2" id="KW-1185">Reference proteome</keyword>
<organism evidence="1 2">
    <name type="scientific">Nocardia amamiensis</name>
    <dbReference type="NCBI Taxonomy" id="404578"/>
    <lineage>
        <taxon>Bacteria</taxon>
        <taxon>Bacillati</taxon>
        <taxon>Actinomycetota</taxon>
        <taxon>Actinomycetes</taxon>
        <taxon>Mycobacteriales</taxon>
        <taxon>Nocardiaceae</taxon>
        <taxon>Nocardia</taxon>
    </lineage>
</organism>
<dbReference type="EMBL" id="JADLQX010000084">
    <property type="protein sequence ID" value="MBF6302946.1"/>
    <property type="molecule type" value="Genomic_DNA"/>
</dbReference>
<reference evidence="1 2" key="1">
    <citation type="submission" date="2020-10" db="EMBL/GenBank/DDBJ databases">
        <title>Identification of Nocardia species via Next-generation sequencing and recognition of intraspecies genetic diversity.</title>
        <authorList>
            <person name="Li P."/>
            <person name="Li P."/>
            <person name="Lu B."/>
        </authorList>
    </citation>
    <scope>NUCLEOTIDE SEQUENCE [LARGE SCALE GENOMIC DNA]</scope>
    <source>
        <strain evidence="1 2">BJ06-0157</strain>
    </source>
</reference>
<evidence type="ECO:0000313" key="2">
    <source>
        <dbReference type="Proteomes" id="UP000702209"/>
    </source>
</evidence>
<proteinExistence type="predicted"/>
<dbReference type="Proteomes" id="UP000702209">
    <property type="component" value="Unassembled WGS sequence"/>
</dbReference>
<accession>A0ABS0D2C4</accession>
<protein>
    <submittedName>
        <fullName evidence="1">Uncharacterized protein</fullName>
    </submittedName>
</protein>
<sequence length="48" mass="5166">MLCERFGGKLSNRYRYPVGSDGFDMIGEQLTQLGVQLDPAADLAFAGG</sequence>